<evidence type="ECO:0000313" key="3">
    <source>
        <dbReference type="EMBL" id="MFD2918176.1"/>
    </source>
</evidence>
<reference evidence="4" key="1">
    <citation type="journal article" date="2019" name="Int. J. Syst. Evol. Microbiol.">
        <title>The Global Catalogue of Microorganisms (GCM) 10K type strain sequencing project: providing services to taxonomists for standard genome sequencing and annotation.</title>
        <authorList>
            <consortium name="The Broad Institute Genomics Platform"/>
            <consortium name="The Broad Institute Genome Sequencing Center for Infectious Disease"/>
            <person name="Wu L."/>
            <person name="Ma J."/>
        </authorList>
    </citation>
    <scope>NUCLEOTIDE SEQUENCE [LARGE SCALE GENOMIC DNA]</scope>
    <source>
        <strain evidence="4">KCTC 23299</strain>
    </source>
</reference>
<keyword evidence="1" id="KW-1133">Transmembrane helix</keyword>
<keyword evidence="1" id="KW-0472">Membrane</keyword>
<feature type="transmembrane region" description="Helical" evidence="1">
    <location>
        <begin position="150"/>
        <end position="170"/>
    </location>
</feature>
<name>A0ABW6A003_9BACT</name>
<dbReference type="RefSeq" id="WP_386093832.1">
    <property type="nucleotide sequence ID" value="NZ_JBHUOZ010000001.1"/>
</dbReference>
<comment type="caution">
    <text evidence="3">The sequence shown here is derived from an EMBL/GenBank/DDBJ whole genome shotgun (WGS) entry which is preliminary data.</text>
</comment>
<feature type="signal peptide" evidence="2">
    <location>
        <begin position="1"/>
        <end position="23"/>
    </location>
</feature>
<dbReference type="Proteomes" id="UP001597511">
    <property type="component" value="Unassembled WGS sequence"/>
</dbReference>
<keyword evidence="1" id="KW-0812">Transmembrane</keyword>
<proteinExistence type="predicted"/>
<organism evidence="3 4">
    <name type="scientific">Terrimonas rubra</name>
    <dbReference type="NCBI Taxonomy" id="1035890"/>
    <lineage>
        <taxon>Bacteria</taxon>
        <taxon>Pseudomonadati</taxon>
        <taxon>Bacteroidota</taxon>
        <taxon>Chitinophagia</taxon>
        <taxon>Chitinophagales</taxon>
        <taxon>Chitinophagaceae</taxon>
        <taxon>Terrimonas</taxon>
    </lineage>
</organism>
<evidence type="ECO:0000256" key="2">
    <source>
        <dbReference type="SAM" id="SignalP"/>
    </source>
</evidence>
<accession>A0ABW6A003</accession>
<feature type="chain" id="PRO_5047423736" description="Oxygen tolerance" evidence="2">
    <location>
        <begin position="24"/>
        <end position="309"/>
    </location>
</feature>
<protein>
    <recommendedName>
        <fullName evidence="5">Oxygen tolerance</fullName>
    </recommendedName>
</protein>
<dbReference type="EMBL" id="JBHUOZ010000001">
    <property type="protein sequence ID" value="MFD2918176.1"/>
    <property type="molecule type" value="Genomic_DNA"/>
</dbReference>
<evidence type="ECO:0008006" key="5">
    <source>
        <dbReference type="Google" id="ProtNLM"/>
    </source>
</evidence>
<gene>
    <name evidence="3" type="ORF">ACFS6H_00565</name>
</gene>
<evidence type="ECO:0000313" key="4">
    <source>
        <dbReference type="Proteomes" id="UP001597511"/>
    </source>
</evidence>
<keyword evidence="4" id="KW-1185">Reference proteome</keyword>
<evidence type="ECO:0000256" key="1">
    <source>
        <dbReference type="SAM" id="Phobius"/>
    </source>
</evidence>
<sequence length="309" mass="34618">MTGLIQYRILLVLFCFISASAFAQQATTIKATVDKNKILIGEHFSLTIETTIPENEPIRFIAIDSIPHFEFIGESKNDTTNKGGSTIIRRKLLVTSFDSGQWVIPPYVMADGVQSDSIAIDVTFSEFDRNQPYHDIKDVEDVPEEREQNMTWWIVAGIALLFVIIMVYALTRKKKAPATVTAVPALTAYRIAMQALQALQTNKPDSKTFHTTLSDVLRDYLDSRLALHTNQQTTNQLLHSISAYLLQEATYNNVKQALLLGDFVKFAKFTPQPAEDDFSLEAITASIQHIENLQQQQEAAAQAHKNPSS</sequence>
<keyword evidence="2" id="KW-0732">Signal</keyword>